<evidence type="ECO:0000256" key="2">
    <source>
        <dbReference type="ARBA" id="ARBA00022490"/>
    </source>
</evidence>
<dbReference type="AlphaFoldDB" id="A0AA38LXD7"/>
<dbReference type="SMART" id="SM00838">
    <property type="entry name" value="EFG_C"/>
    <property type="match status" value="1"/>
</dbReference>
<comment type="caution">
    <text evidence="12">The sequence shown here is derived from an EMBL/GenBank/DDBJ whole genome shotgun (WGS) entry which is preliminary data.</text>
</comment>
<dbReference type="InterPro" id="IPR027417">
    <property type="entry name" value="P-loop_NTPase"/>
</dbReference>
<dbReference type="Gene3D" id="2.40.30.10">
    <property type="entry name" value="Translation factors"/>
    <property type="match status" value="1"/>
</dbReference>
<dbReference type="SUPFAM" id="SSF54211">
    <property type="entry name" value="Ribosomal protein S5 domain 2-like"/>
    <property type="match status" value="1"/>
</dbReference>
<keyword evidence="3" id="KW-0690">Ribosome biogenesis</keyword>
<dbReference type="GO" id="GO:0005829">
    <property type="term" value="C:cytosol"/>
    <property type="evidence" value="ECO:0007669"/>
    <property type="project" value="TreeGrafter"/>
</dbReference>
<dbReference type="GO" id="GO:0042256">
    <property type="term" value="P:cytosolic ribosome assembly"/>
    <property type="evidence" value="ECO:0007669"/>
    <property type="project" value="TreeGrafter"/>
</dbReference>
<dbReference type="PANTHER" id="PTHR42908:SF3">
    <property type="entry name" value="ELONGATION FACTOR-LIKE GTPASE 1"/>
    <property type="match status" value="1"/>
</dbReference>
<protein>
    <recommendedName>
        <fullName evidence="8">Ribosome assembly protein 1</fullName>
    </recommendedName>
    <alternativeName>
        <fullName evidence="9">Elongation factor-like 1</fullName>
    </alternativeName>
</protein>
<evidence type="ECO:0000259" key="11">
    <source>
        <dbReference type="PROSITE" id="PS51722"/>
    </source>
</evidence>
<evidence type="ECO:0000256" key="9">
    <source>
        <dbReference type="ARBA" id="ARBA00081809"/>
    </source>
</evidence>
<dbReference type="SUPFAM" id="SSF50447">
    <property type="entry name" value="Translation proteins"/>
    <property type="match status" value="1"/>
</dbReference>
<dbReference type="FunFam" id="3.40.50.300:FF:000746">
    <property type="entry name" value="Ribosome assembly protein 1"/>
    <property type="match status" value="1"/>
</dbReference>
<evidence type="ECO:0000256" key="8">
    <source>
        <dbReference type="ARBA" id="ARBA00068031"/>
    </source>
</evidence>
<comment type="subcellular location">
    <subcellularLocation>
        <location evidence="1">Cytoplasm</location>
    </subcellularLocation>
</comment>
<dbReference type="Gene3D" id="3.30.70.870">
    <property type="entry name" value="Elongation Factor G (Translational Gtpase), domain 3"/>
    <property type="match status" value="1"/>
</dbReference>
<accession>A0AA38LXD7</accession>
<dbReference type="Proteomes" id="UP001164286">
    <property type="component" value="Unassembled WGS sequence"/>
</dbReference>
<dbReference type="InterPro" id="IPR005225">
    <property type="entry name" value="Small_GTP-bd"/>
</dbReference>
<proteinExistence type="predicted"/>
<dbReference type="Gene3D" id="3.40.50.300">
    <property type="entry name" value="P-loop containing nucleotide triphosphate hydrolases"/>
    <property type="match status" value="1"/>
</dbReference>
<keyword evidence="4" id="KW-0547">Nucleotide-binding</keyword>
<evidence type="ECO:0000256" key="4">
    <source>
        <dbReference type="ARBA" id="ARBA00022741"/>
    </source>
</evidence>
<dbReference type="InterPro" id="IPR000795">
    <property type="entry name" value="T_Tr_GTP-bd_dom"/>
</dbReference>
<dbReference type="GO" id="GO:0043022">
    <property type="term" value="F:ribosome binding"/>
    <property type="evidence" value="ECO:0007669"/>
    <property type="project" value="TreeGrafter"/>
</dbReference>
<dbReference type="CDD" id="cd16268">
    <property type="entry name" value="EF2_II"/>
    <property type="match status" value="1"/>
</dbReference>
<feature type="region of interest" description="Disordered" evidence="10">
    <location>
        <begin position="771"/>
        <end position="794"/>
    </location>
</feature>
<evidence type="ECO:0000256" key="3">
    <source>
        <dbReference type="ARBA" id="ARBA00022517"/>
    </source>
</evidence>
<dbReference type="FunFam" id="3.30.70.240:FF:000006">
    <property type="entry name" value="Elongation factor like GTPase 1"/>
    <property type="match status" value="1"/>
</dbReference>
<dbReference type="CDD" id="cd16261">
    <property type="entry name" value="EF2_snRNP_III"/>
    <property type="match status" value="1"/>
</dbReference>
<dbReference type="CDD" id="cd04096">
    <property type="entry name" value="eEF2_snRNP_like_C"/>
    <property type="match status" value="1"/>
</dbReference>
<dbReference type="InterPro" id="IPR014721">
    <property type="entry name" value="Ribsml_uS5_D2-typ_fold_subgr"/>
</dbReference>
<feature type="domain" description="Tr-type G" evidence="11">
    <location>
        <begin position="11"/>
        <end position="393"/>
    </location>
</feature>
<keyword evidence="2" id="KW-0963">Cytoplasm</keyword>
<dbReference type="Gene3D" id="3.30.70.240">
    <property type="match status" value="1"/>
</dbReference>
<dbReference type="SUPFAM" id="SSF52540">
    <property type="entry name" value="P-loop containing nucleoside triphosphate hydrolases"/>
    <property type="match status" value="1"/>
</dbReference>
<name>A0AA38LXD7_9TREE</name>
<dbReference type="GeneID" id="77728284"/>
<evidence type="ECO:0000313" key="12">
    <source>
        <dbReference type="EMBL" id="KAI9639600.1"/>
    </source>
</evidence>
<evidence type="ECO:0000256" key="6">
    <source>
        <dbReference type="ARBA" id="ARBA00023134"/>
    </source>
</evidence>
<dbReference type="Pfam" id="PF00679">
    <property type="entry name" value="EFG_C"/>
    <property type="match status" value="1"/>
</dbReference>
<dbReference type="RefSeq" id="XP_052949377.1">
    <property type="nucleotide sequence ID" value="XM_053089079.1"/>
</dbReference>
<organism evidence="12 13">
    <name type="scientific">Dioszegia hungarica</name>
    <dbReference type="NCBI Taxonomy" id="4972"/>
    <lineage>
        <taxon>Eukaryota</taxon>
        <taxon>Fungi</taxon>
        <taxon>Dikarya</taxon>
        <taxon>Basidiomycota</taxon>
        <taxon>Agaricomycotina</taxon>
        <taxon>Tremellomycetes</taxon>
        <taxon>Tremellales</taxon>
        <taxon>Bulleribasidiaceae</taxon>
        <taxon>Dioszegia</taxon>
    </lineage>
</organism>
<dbReference type="GO" id="GO:1990904">
    <property type="term" value="C:ribonucleoprotein complex"/>
    <property type="evidence" value="ECO:0007669"/>
    <property type="project" value="TreeGrafter"/>
</dbReference>
<dbReference type="EMBL" id="JAKWFO010000001">
    <property type="protein sequence ID" value="KAI9639600.1"/>
    <property type="molecule type" value="Genomic_DNA"/>
</dbReference>
<comment type="catalytic activity">
    <reaction evidence="7">
        <text>GTP + H2O = GDP + phosphate + H(+)</text>
        <dbReference type="Rhea" id="RHEA:19669"/>
        <dbReference type="ChEBI" id="CHEBI:15377"/>
        <dbReference type="ChEBI" id="CHEBI:15378"/>
        <dbReference type="ChEBI" id="CHEBI:37565"/>
        <dbReference type="ChEBI" id="CHEBI:43474"/>
        <dbReference type="ChEBI" id="CHEBI:58189"/>
    </reaction>
</comment>
<dbReference type="CDD" id="cd01681">
    <property type="entry name" value="aeEF2_snRNP_like_IV"/>
    <property type="match status" value="1"/>
</dbReference>
<dbReference type="InterPro" id="IPR020568">
    <property type="entry name" value="Ribosomal_Su5_D2-typ_SF"/>
</dbReference>
<dbReference type="Gene3D" id="3.90.1430.10">
    <property type="entry name" value="Yeast translation eEF2 (G' domain)"/>
    <property type="match status" value="1"/>
</dbReference>
<dbReference type="Pfam" id="PF00009">
    <property type="entry name" value="GTP_EFTU"/>
    <property type="match status" value="1"/>
</dbReference>
<dbReference type="PRINTS" id="PR00315">
    <property type="entry name" value="ELONGATNFCT"/>
</dbReference>
<dbReference type="PROSITE" id="PS51722">
    <property type="entry name" value="G_TR_2"/>
    <property type="match status" value="1"/>
</dbReference>
<dbReference type="PANTHER" id="PTHR42908">
    <property type="entry name" value="TRANSLATION ELONGATION FACTOR-RELATED"/>
    <property type="match status" value="1"/>
</dbReference>
<dbReference type="NCBIfam" id="TIGR00231">
    <property type="entry name" value="small_GTP"/>
    <property type="match status" value="1"/>
</dbReference>
<dbReference type="FunFam" id="3.90.1430.10:FF:000002">
    <property type="entry name" value="Elongation factor like GTPase 1"/>
    <property type="match status" value="1"/>
</dbReference>
<dbReference type="Pfam" id="PF25118">
    <property type="entry name" value="EFL1"/>
    <property type="match status" value="1"/>
</dbReference>
<dbReference type="InterPro" id="IPR035647">
    <property type="entry name" value="EFG_III/V"/>
</dbReference>
<dbReference type="InterPro" id="IPR000640">
    <property type="entry name" value="EFG_V-like"/>
</dbReference>
<dbReference type="GO" id="GO:0005525">
    <property type="term" value="F:GTP binding"/>
    <property type="evidence" value="ECO:0007669"/>
    <property type="project" value="UniProtKB-KW"/>
</dbReference>
<feature type="region of interest" description="Disordered" evidence="10">
    <location>
        <begin position="217"/>
        <end position="238"/>
    </location>
</feature>
<keyword evidence="13" id="KW-1185">Reference proteome</keyword>
<dbReference type="InterPro" id="IPR009000">
    <property type="entry name" value="Transl_B-barrel_sf"/>
</dbReference>
<evidence type="ECO:0000256" key="1">
    <source>
        <dbReference type="ARBA" id="ARBA00004496"/>
    </source>
</evidence>
<evidence type="ECO:0000256" key="5">
    <source>
        <dbReference type="ARBA" id="ARBA00022801"/>
    </source>
</evidence>
<keyword evidence="5 12" id="KW-0378">Hydrolase</keyword>
<gene>
    <name evidence="12" type="ORF">MKK02DRAFT_35095</name>
</gene>
<keyword evidence="6" id="KW-0342">GTP-binding</keyword>
<dbReference type="GO" id="GO:0003924">
    <property type="term" value="F:GTPase activity"/>
    <property type="evidence" value="ECO:0007669"/>
    <property type="project" value="InterPro"/>
</dbReference>
<evidence type="ECO:0000256" key="7">
    <source>
        <dbReference type="ARBA" id="ARBA00048548"/>
    </source>
</evidence>
<sequence length="1122" mass="124156">MAQQTFGVPLANVRNVTIVAHVDHGKTSFCDSLLSSNNIISQRLAGKLRFLDSREDEQERGITMESSAVSLRFDMMRAAAPSEEANGGEAGPSTKAMASKHVCNVIDTPGHVDFASEVSSASRLCDGALVLVDAVEGVCTQTIAVLRQAWIDRLRPLLVINKLDRLITELKLSPSEAYHHLSQLIEQVNAVMGSFYASERMEDDLRWREERERRLAQRAEAQADGEGGAGADVEEGEYEEKEDEDLYFAPDRGNVLFASAIDGWAFRLGKFARLYADKLGIKEANLRRVLWGDWYLDPKTKRVVGRKKLAGRNLKPMFVQFVLENVWRVYNTVLGDYNPDAVTKIVNALNVKISPRDLRTKDTRHLLTLIMQQWLPLSTTTFQAVVDVIPSPVIAQANRLPYMIHSDLHNLGSDAIQPKNELERALYRCAQGEDDQVVGYVSKMFAVRRGDLPGFKVKEMTAEEMRQRGKEERERRAAALAAGADGEAERAVVRPLESLNLEDAPDSMDEKPSEPESPEVLLGFSRVFSGILRRNTEMIGTLPKYDTDLPSTHPRNAKYIVRVKVKDLYTMMGRELVAVEEVPAGHVCAIGGLDGVVFRSATLWAPNAAGVKEGGGKEELINLAGVSMQAAPIVRVALEPENPSDMPKLVRGLQILNQADPCAEYLVQETGEHVILTAGELHLERCLKDLRERFAQCAIQRSEAIVPFRESAVRAPDMAPAKTKGAARGTVHGTLLDGLVTFTIRATPLPPTVIEFLLAHTPSVARMVAQRQDETTEEEEVREEREAGESQQETRAMSVEQFWVALEGLFAKAGGEWAGAADRIWCFGPKRIGANMLLDPAGKTAVRMRQKETLIASAKAEGKTTEEAVTSTEDAVARDRLAAIDAEQTSEVDEAEQAEKKRSELRLLKDFETSIEAGFGMATFQGPLCSEPVVGMAWTVVSVEYHKSEEEESARGRSNAVTGALISSVRDACRAGMLDWSPRIKLAMYTCDIQASTDVLGKVYGVVARRRGRIVSEEMKEGTSFFTIRAMLPVVESFGFADEIRKRTSGAASPQLIFSGFETLDQDPFWVPTTVEELEDLGEKADRANVAKAYVDAVRKRKGMFVEKKIVEFAEKQRTLKR</sequence>
<dbReference type="InterPro" id="IPR041095">
    <property type="entry name" value="EFG_II"/>
</dbReference>
<reference evidence="12" key="1">
    <citation type="journal article" date="2022" name="G3 (Bethesda)">
        <title>High quality genome of the basidiomycete yeast Dioszegia hungarica PDD-24b-2 isolated from cloud water.</title>
        <authorList>
            <person name="Jarrige D."/>
            <person name="Haridas S."/>
            <person name="Bleykasten-Grosshans C."/>
            <person name="Joly M."/>
            <person name="Nadalig T."/>
            <person name="Sancelme M."/>
            <person name="Vuilleumier S."/>
            <person name="Grigoriev I.V."/>
            <person name="Amato P."/>
            <person name="Bringel F."/>
        </authorList>
    </citation>
    <scope>NUCLEOTIDE SEQUENCE</scope>
    <source>
        <strain evidence="12">PDD-24b-2</strain>
    </source>
</reference>
<dbReference type="SUPFAM" id="SSF54980">
    <property type="entry name" value="EF-G C-terminal domain-like"/>
    <property type="match status" value="2"/>
</dbReference>
<dbReference type="InterPro" id="IPR056752">
    <property type="entry name" value="EFL1"/>
</dbReference>
<evidence type="ECO:0000313" key="13">
    <source>
        <dbReference type="Proteomes" id="UP001164286"/>
    </source>
</evidence>
<dbReference type="Pfam" id="PF14492">
    <property type="entry name" value="EFG_III"/>
    <property type="match status" value="1"/>
</dbReference>
<dbReference type="FunFam" id="3.30.70.870:FF:000002">
    <property type="entry name" value="Translation elongation factor 2"/>
    <property type="match status" value="1"/>
</dbReference>
<dbReference type="CDD" id="cd01885">
    <property type="entry name" value="EF2"/>
    <property type="match status" value="1"/>
</dbReference>
<dbReference type="Gene3D" id="3.30.230.10">
    <property type="match status" value="1"/>
</dbReference>
<evidence type="ECO:0000256" key="10">
    <source>
        <dbReference type="SAM" id="MobiDB-lite"/>
    </source>
</evidence>